<accession>A0A139AAH3</accession>
<dbReference type="PANTHER" id="PTHR21575">
    <property type="entry name" value="PROTEIN HID1"/>
    <property type="match status" value="1"/>
</dbReference>
<feature type="compositionally biased region" description="Low complexity" evidence="1">
    <location>
        <begin position="47"/>
        <end position="59"/>
    </location>
</feature>
<feature type="region of interest" description="Disordered" evidence="1">
    <location>
        <begin position="240"/>
        <end position="276"/>
    </location>
</feature>
<dbReference type="InterPro" id="IPR026705">
    <property type="entry name" value="Hid-1/Ecm30"/>
</dbReference>
<dbReference type="EMBL" id="KQ965773">
    <property type="protein sequence ID" value="KXS13852.1"/>
    <property type="molecule type" value="Genomic_DNA"/>
</dbReference>
<proteinExistence type="predicted"/>
<evidence type="ECO:0000313" key="2">
    <source>
        <dbReference type="EMBL" id="KXS13852.1"/>
    </source>
</evidence>
<organism evidence="2 3">
    <name type="scientific">Gonapodya prolifera (strain JEL478)</name>
    <name type="common">Monoblepharis prolifera</name>
    <dbReference type="NCBI Taxonomy" id="1344416"/>
    <lineage>
        <taxon>Eukaryota</taxon>
        <taxon>Fungi</taxon>
        <taxon>Fungi incertae sedis</taxon>
        <taxon>Chytridiomycota</taxon>
        <taxon>Chytridiomycota incertae sedis</taxon>
        <taxon>Monoblepharidomycetes</taxon>
        <taxon>Monoblepharidales</taxon>
        <taxon>Gonapodyaceae</taxon>
        <taxon>Gonapodya</taxon>
    </lineage>
</organism>
<dbReference type="GO" id="GO:0016020">
    <property type="term" value="C:membrane"/>
    <property type="evidence" value="ECO:0007669"/>
    <property type="project" value="TreeGrafter"/>
</dbReference>
<gene>
    <name evidence="2" type="ORF">M427DRAFT_58106</name>
</gene>
<protein>
    <submittedName>
        <fullName evidence="2">Uncharacterized protein</fullName>
    </submittedName>
</protein>
<feature type="region of interest" description="Disordered" evidence="1">
    <location>
        <begin position="1"/>
        <end position="76"/>
    </location>
</feature>
<dbReference type="STRING" id="1344416.A0A139AAH3"/>
<dbReference type="Proteomes" id="UP000070544">
    <property type="component" value="Unassembled WGS sequence"/>
</dbReference>
<reference evidence="2 3" key="1">
    <citation type="journal article" date="2015" name="Genome Biol. Evol.">
        <title>Phylogenomic analyses indicate that early fungi evolved digesting cell walls of algal ancestors of land plants.</title>
        <authorList>
            <person name="Chang Y."/>
            <person name="Wang S."/>
            <person name="Sekimoto S."/>
            <person name="Aerts A.L."/>
            <person name="Choi C."/>
            <person name="Clum A."/>
            <person name="LaButti K.M."/>
            <person name="Lindquist E.A."/>
            <person name="Yee Ngan C."/>
            <person name="Ohm R.A."/>
            <person name="Salamov A.A."/>
            <person name="Grigoriev I.V."/>
            <person name="Spatafora J.W."/>
            <person name="Berbee M.L."/>
        </authorList>
    </citation>
    <scope>NUCLEOTIDE SEQUENCE [LARGE SCALE GENOMIC DNA]</scope>
    <source>
        <strain evidence="2 3">JEL478</strain>
    </source>
</reference>
<dbReference type="Pfam" id="PF12722">
    <property type="entry name" value="Hid1"/>
    <property type="match status" value="2"/>
</dbReference>
<dbReference type="GO" id="GO:0005797">
    <property type="term" value="C:Golgi medial cisterna"/>
    <property type="evidence" value="ECO:0007669"/>
    <property type="project" value="TreeGrafter"/>
</dbReference>
<sequence>MNSTGAGPVEEPTPPEKKEPEGPPGNSETSGAPPQDVDEAALPPPQSSTLRTTSTSSISKARHSPAPGPSPPPTEHRRFALADQIVCAAVHCCFVEGLAFPVEEHDEGKGHANFRLVIWAPGVGADHAPSGKGFESWRSEVIMFLTVIGSRLMCRNPMLLQSTVSPSLAPLLSRPLGPLLDKRVVLSLMCSLMNSVVSSPAGNWLLPYDHLVFHDEEGDHLAGVCARAIVAFAAEGVSGTNGPPVEPKEPSPVDVKGKGKAKDTDEGKENTTVPAPTVPGSSLNSFRFYLGKLHRAKDFDLLFGGIVRLLGRYVEASGTLLPGSARRVNLCEDLLLLFWTLADCNPRFLQHVVQHELLPQFLHSVLYLLIESKDDARRLGLARTCCFLTHVLSGEDGMGEQMSVPAPGRLPKIGGTSGVLPASLSDSLVLVSFLVVPKLEMSPLKIACRQYRT</sequence>
<dbReference type="AlphaFoldDB" id="A0A139AAH3"/>
<name>A0A139AAH3_GONPJ</name>
<dbReference type="PANTHER" id="PTHR21575:SF12">
    <property type="entry name" value="PROTEIN HID1"/>
    <property type="match status" value="1"/>
</dbReference>
<feature type="compositionally biased region" description="Basic and acidic residues" evidence="1">
    <location>
        <begin position="246"/>
        <end position="269"/>
    </location>
</feature>
<evidence type="ECO:0000313" key="3">
    <source>
        <dbReference type="Proteomes" id="UP000070544"/>
    </source>
</evidence>
<keyword evidence="3" id="KW-1185">Reference proteome</keyword>
<dbReference type="GO" id="GO:0000138">
    <property type="term" value="C:Golgi trans cisterna"/>
    <property type="evidence" value="ECO:0007669"/>
    <property type="project" value="TreeGrafter"/>
</dbReference>
<dbReference type="OrthoDB" id="432953at2759"/>
<evidence type="ECO:0000256" key="1">
    <source>
        <dbReference type="SAM" id="MobiDB-lite"/>
    </source>
</evidence>